<gene>
    <name evidence="3" type="ORF">SVUK_LOCUS9808</name>
</gene>
<evidence type="ECO:0000313" key="4">
    <source>
        <dbReference type="Proteomes" id="UP000270094"/>
    </source>
</evidence>
<organism evidence="3 4">
    <name type="scientific">Strongylus vulgaris</name>
    <name type="common">Blood worm</name>
    <dbReference type="NCBI Taxonomy" id="40348"/>
    <lineage>
        <taxon>Eukaryota</taxon>
        <taxon>Metazoa</taxon>
        <taxon>Ecdysozoa</taxon>
        <taxon>Nematoda</taxon>
        <taxon>Chromadorea</taxon>
        <taxon>Rhabditida</taxon>
        <taxon>Rhabditina</taxon>
        <taxon>Rhabditomorpha</taxon>
        <taxon>Strongyloidea</taxon>
        <taxon>Strongylidae</taxon>
        <taxon>Strongylus</taxon>
    </lineage>
</organism>
<dbReference type="OrthoDB" id="419432at2759"/>
<dbReference type="AlphaFoldDB" id="A0A3P7INZ9"/>
<protein>
    <recommendedName>
        <fullName evidence="2">EDRF1 N-terminal domain-containing protein</fullName>
    </recommendedName>
</protein>
<feature type="domain" description="EDRF1 N-terminal" evidence="2">
    <location>
        <begin position="181"/>
        <end position="393"/>
    </location>
</feature>
<feature type="region of interest" description="Disordered" evidence="1">
    <location>
        <begin position="440"/>
        <end position="462"/>
    </location>
</feature>
<dbReference type="PANTHER" id="PTHR15000">
    <property type="entry name" value="ERYTHROID DIFFERENTIATION-RELATED FACTOR 1"/>
    <property type="match status" value="1"/>
</dbReference>
<reference evidence="3 4" key="1">
    <citation type="submission" date="2018-11" db="EMBL/GenBank/DDBJ databases">
        <authorList>
            <consortium name="Pathogen Informatics"/>
        </authorList>
    </citation>
    <scope>NUCLEOTIDE SEQUENCE [LARGE SCALE GENOMIC DNA]</scope>
</reference>
<accession>A0A3P7INZ9</accession>
<proteinExistence type="predicted"/>
<dbReference type="GO" id="GO:0045893">
    <property type="term" value="P:positive regulation of DNA-templated transcription"/>
    <property type="evidence" value="ECO:0007669"/>
    <property type="project" value="TreeGrafter"/>
</dbReference>
<evidence type="ECO:0000313" key="3">
    <source>
        <dbReference type="EMBL" id="VDM74810.1"/>
    </source>
</evidence>
<keyword evidence="4" id="KW-1185">Reference proteome</keyword>
<dbReference type="PANTHER" id="PTHR15000:SF1">
    <property type="entry name" value="ERYTHROID DIFFERENTIATION-RELATED FACTOR 1"/>
    <property type="match status" value="1"/>
</dbReference>
<dbReference type="Proteomes" id="UP000270094">
    <property type="component" value="Unassembled WGS sequence"/>
</dbReference>
<evidence type="ECO:0000259" key="2">
    <source>
        <dbReference type="Pfam" id="PF23788"/>
    </source>
</evidence>
<dbReference type="Pfam" id="PF23788">
    <property type="entry name" value="EDRF1_N"/>
    <property type="match status" value="1"/>
</dbReference>
<evidence type="ECO:0000256" key="1">
    <source>
        <dbReference type="SAM" id="MobiDB-lite"/>
    </source>
</evidence>
<sequence>MAPINTDLNVAPPQVLDSTYYEAFRKRSRKFFNTSLDMGYSFANEVPSVNVVGSGSAIKKILMEPYAAGPLSLICHKVGKTVYLDNHQFSRKQKCELLPQLYWRDDEPPATNFTPQLSLYENLIWNSPISASSSCESVLSAGAELVLRESGIATSSSNLEFPKMFNSYSYRITSENSPGSLAHLWEFHDFRMLVDVDLPIFGGGRFPSVSIHLSEETKPISVLTGMDIMLDQLMCNLSETILVYHEHGLVKDYEVLVKEEIPHITGSEFDPSNLKNITENIMSFLSKNMTEQGHTYWLFRGESRTGSTDMKLYDLTSICPDLACNPNWNPFLVPVVTLLYKLSLDLMEKSAKGRSEKLSNVIYGLLNAAAKLVENEDLAEMRACIHHSLAGVYLMYGSGEGKFDPDFLNLIDSLDEVLTDGYAKLTSAIQVASLTRSSSSYSYENDQNTRSSSSSSKRPPNVGVESECAIQALEHCLQALNALDGIDIDMDQMCPFKPDSPDEVAAMKTIRTRDNLAIRRMFRHAILIRAASAYLPLVYQALCLERNVKAYNYSRCATTLCGAVLSTRPVSRHTSICHALLQVFLSTFAHAASELTDELVDTTALNNAISYRDRRFMELATFGVVMKGLSPLDRNVSRAAMALMMTGGKFTNLGQAECSKEGDKRANAAKAMEYVEIAKHIYTKALEMLSAYNRKDLRDSEVVLYANSAATARLEYSIKVKFFKEPVTSASVRALVDDVCASFRKIFEIVRPDFETQNGSSVYSNSLVDFGIALYTFAQDLKEESDQEKRVHYLEAAVRALRDVLKRRGPRNARSKAIEKITEIYYILLRLKSNAIVSRAWLMGLASNITDIEPNREKCLERYRKLWECAQCLLRSMNQEWRNNPTTKQAYICLLNKLPDELEAKRTFIIESLAKAITALGGKQLHPLGSP</sequence>
<dbReference type="EMBL" id="UYYB01094660">
    <property type="protein sequence ID" value="VDM74810.1"/>
    <property type="molecule type" value="Genomic_DNA"/>
</dbReference>
<dbReference type="InterPro" id="IPR056582">
    <property type="entry name" value="EDRF1_N"/>
</dbReference>
<name>A0A3P7INZ9_STRVU</name>